<protein>
    <submittedName>
        <fullName evidence="12">Cache domain-containing protein</fullName>
    </submittedName>
</protein>
<feature type="transmembrane region" description="Helical" evidence="9">
    <location>
        <begin position="187"/>
        <end position="209"/>
    </location>
</feature>
<dbReference type="SUPFAM" id="SSF158472">
    <property type="entry name" value="HAMP domain-like"/>
    <property type="match status" value="1"/>
</dbReference>
<keyword evidence="4 9" id="KW-0812">Transmembrane</keyword>
<gene>
    <name evidence="12" type="ORF">JNB85_29265</name>
</gene>
<dbReference type="Pfam" id="PF17200">
    <property type="entry name" value="sCache_2"/>
    <property type="match status" value="1"/>
</dbReference>
<evidence type="ECO:0000313" key="12">
    <source>
        <dbReference type="EMBL" id="MBW9056505.1"/>
    </source>
</evidence>
<keyword evidence="6 9" id="KW-0472">Membrane</keyword>
<organism evidence="12 13">
    <name type="scientific">Rhizobium mesosinicum</name>
    <dbReference type="NCBI Taxonomy" id="335017"/>
    <lineage>
        <taxon>Bacteria</taxon>
        <taxon>Pseudomonadati</taxon>
        <taxon>Pseudomonadota</taxon>
        <taxon>Alphaproteobacteria</taxon>
        <taxon>Hyphomicrobiales</taxon>
        <taxon>Rhizobiaceae</taxon>
        <taxon>Rhizobium/Agrobacterium group</taxon>
        <taxon>Rhizobium</taxon>
    </lineage>
</organism>
<evidence type="ECO:0000256" key="6">
    <source>
        <dbReference type="ARBA" id="ARBA00023136"/>
    </source>
</evidence>
<dbReference type="Pfam" id="PF00015">
    <property type="entry name" value="MCPsignal"/>
    <property type="match status" value="1"/>
</dbReference>
<keyword evidence="5 9" id="KW-1133">Transmembrane helix</keyword>
<evidence type="ECO:0000313" key="13">
    <source>
        <dbReference type="Proteomes" id="UP000717752"/>
    </source>
</evidence>
<dbReference type="InterPro" id="IPR051310">
    <property type="entry name" value="MCP_chemotaxis"/>
</dbReference>
<evidence type="ECO:0000256" key="8">
    <source>
        <dbReference type="PROSITE-ProRule" id="PRU00284"/>
    </source>
</evidence>
<keyword evidence="8" id="KW-0807">Transducer</keyword>
<dbReference type="CDD" id="cd11386">
    <property type="entry name" value="MCP_signal"/>
    <property type="match status" value="1"/>
</dbReference>
<dbReference type="PANTHER" id="PTHR43531:SF11">
    <property type="entry name" value="METHYL-ACCEPTING CHEMOTAXIS PROTEIN 3"/>
    <property type="match status" value="1"/>
</dbReference>
<evidence type="ECO:0000256" key="2">
    <source>
        <dbReference type="ARBA" id="ARBA00022475"/>
    </source>
</evidence>
<dbReference type="InterPro" id="IPR004090">
    <property type="entry name" value="Chemotax_Me-accpt_rcpt"/>
</dbReference>
<evidence type="ECO:0000256" key="1">
    <source>
        <dbReference type="ARBA" id="ARBA00004651"/>
    </source>
</evidence>
<comment type="similarity">
    <text evidence="7">Belongs to the methyl-accepting chemotaxis (MCP) protein family.</text>
</comment>
<keyword evidence="2" id="KW-1003">Cell membrane</keyword>
<sequence>MKKLKIAHQLFALVGVLMAAFAVATYFEIRTSEQAIYDERFDMLRTQVESGISVLNTFYEREKAGQMTHEAAQAEAFDILKRVTFQPSGYLFGMDYNVVQVFHPNPTNIGKNMSGQVDKTGAKFSQALVDHGKAGGGRTFYYWGKPGQPEDQVFLKGAYSKAFEPWKIVVGTGVYLDDLQQKINATIWKALTASLIVFVGGMAVAAYFIRGISNPLKDVHNALQAVAEEDVSIAIPHTGMNNEVGMMAKATQSLQEKIRERHAMSEREAAQQLALESERETNLRHQQDEASLQARVVSTIGQALEQIARGDLTVRCADIGQKYAALRDNFNDALSHLEAAMAQVSAKGGDIGVAKEEIRRASNELSQRTERQAASLEETSAALDELTVAVRQTADGAHEASKRVHSVSTEATHSDAIVTQAIEAMSGIEKSSSEITKIIGVIDEIAFQTNLLALNAGVEAARAGESGKGFAVVAQEVRELAQRSAAAAKEIKDQIARSSSQVDHGVRLVGEAGEALKRISDQIKAANEIVAKIAHSASEQDTTLRSISSSMNQLDAATQQNAAMAEETTASAETLAADTDELLGLIRGFRVGNAAVAPAMHQGRRAA</sequence>
<comment type="subcellular location">
    <subcellularLocation>
        <location evidence="1">Cell membrane</location>
        <topology evidence="1">Multi-pass membrane protein</topology>
    </subcellularLocation>
</comment>
<feature type="domain" description="HAMP" evidence="11">
    <location>
        <begin position="210"/>
        <end position="263"/>
    </location>
</feature>
<keyword evidence="13" id="KW-1185">Reference proteome</keyword>
<feature type="domain" description="Methyl-accepting transducer" evidence="10">
    <location>
        <begin position="347"/>
        <end position="576"/>
    </location>
</feature>
<proteinExistence type="inferred from homology"/>
<dbReference type="Gene3D" id="1.10.287.950">
    <property type="entry name" value="Methyl-accepting chemotaxis protein"/>
    <property type="match status" value="1"/>
</dbReference>
<feature type="domain" description="HAMP" evidence="11">
    <location>
        <begin position="291"/>
        <end position="342"/>
    </location>
</feature>
<dbReference type="Gene3D" id="3.30.450.20">
    <property type="entry name" value="PAS domain"/>
    <property type="match status" value="1"/>
</dbReference>
<dbReference type="PROSITE" id="PS50111">
    <property type="entry name" value="CHEMOTAXIS_TRANSDUC_2"/>
    <property type="match status" value="1"/>
</dbReference>
<evidence type="ECO:0000259" key="11">
    <source>
        <dbReference type="PROSITE" id="PS50885"/>
    </source>
</evidence>
<dbReference type="Gene3D" id="6.10.340.10">
    <property type="match status" value="1"/>
</dbReference>
<dbReference type="RefSeq" id="WP_220337903.1">
    <property type="nucleotide sequence ID" value="NZ_JAEUAK010000017.1"/>
</dbReference>
<dbReference type="Proteomes" id="UP000717752">
    <property type="component" value="Unassembled WGS sequence"/>
</dbReference>
<dbReference type="PROSITE" id="PS50885">
    <property type="entry name" value="HAMP"/>
    <property type="match status" value="2"/>
</dbReference>
<dbReference type="PRINTS" id="PR00260">
    <property type="entry name" value="CHEMTRNSDUCR"/>
</dbReference>
<evidence type="ECO:0000256" key="3">
    <source>
        <dbReference type="ARBA" id="ARBA00022500"/>
    </source>
</evidence>
<evidence type="ECO:0000256" key="7">
    <source>
        <dbReference type="ARBA" id="ARBA00029447"/>
    </source>
</evidence>
<accession>A0ABS7H306</accession>
<evidence type="ECO:0000256" key="4">
    <source>
        <dbReference type="ARBA" id="ARBA00022692"/>
    </source>
</evidence>
<dbReference type="InterPro" id="IPR003660">
    <property type="entry name" value="HAMP_dom"/>
</dbReference>
<dbReference type="SMART" id="SM00304">
    <property type="entry name" value="HAMP"/>
    <property type="match status" value="2"/>
</dbReference>
<dbReference type="InterPro" id="IPR004089">
    <property type="entry name" value="MCPsignal_dom"/>
</dbReference>
<evidence type="ECO:0000256" key="9">
    <source>
        <dbReference type="SAM" id="Phobius"/>
    </source>
</evidence>
<name>A0ABS7H306_9HYPH</name>
<dbReference type="EMBL" id="JAEUAK010000017">
    <property type="protein sequence ID" value="MBW9056505.1"/>
    <property type="molecule type" value="Genomic_DNA"/>
</dbReference>
<dbReference type="InterPro" id="IPR033480">
    <property type="entry name" value="sCache_2"/>
</dbReference>
<dbReference type="SMART" id="SM01049">
    <property type="entry name" value="Cache_2"/>
    <property type="match status" value="1"/>
</dbReference>
<dbReference type="SUPFAM" id="SSF58104">
    <property type="entry name" value="Methyl-accepting chemotaxis protein (MCP) signaling domain"/>
    <property type="match status" value="1"/>
</dbReference>
<dbReference type="Pfam" id="PF00672">
    <property type="entry name" value="HAMP"/>
    <property type="match status" value="1"/>
</dbReference>
<comment type="caution">
    <text evidence="12">The sequence shown here is derived from an EMBL/GenBank/DDBJ whole genome shotgun (WGS) entry which is preliminary data.</text>
</comment>
<evidence type="ECO:0000259" key="10">
    <source>
        <dbReference type="PROSITE" id="PS50111"/>
    </source>
</evidence>
<keyword evidence="3" id="KW-0145">Chemotaxis</keyword>
<reference evidence="12 13" key="1">
    <citation type="journal article" date="2021" name="MBio">
        <title>Poor Competitiveness of Bradyrhizobium in Pigeon Pea Root Colonization in Indian Soils.</title>
        <authorList>
            <person name="Chalasani D."/>
            <person name="Basu A."/>
            <person name="Pullabhotla S.V.S.R.N."/>
            <person name="Jorrin B."/>
            <person name="Neal A.L."/>
            <person name="Poole P.S."/>
            <person name="Podile A.R."/>
            <person name="Tkacz A."/>
        </authorList>
    </citation>
    <scope>NUCLEOTIDE SEQUENCE [LARGE SCALE GENOMIC DNA]</scope>
    <source>
        <strain evidence="12 13">HU56</strain>
    </source>
</reference>
<dbReference type="SMART" id="SM00283">
    <property type="entry name" value="MA"/>
    <property type="match status" value="1"/>
</dbReference>
<evidence type="ECO:0000256" key="5">
    <source>
        <dbReference type="ARBA" id="ARBA00022989"/>
    </source>
</evidence>
<dbReference type="PANTHER" id="PTHR43531">
    <property type="entry name" value="PROTEIN ICFG"/>
    <property type="match status" value="1"/>
</dbReference>